<dbReference type="GO" id="GO:0005643">
    <property type="term" value="C:nuclear pore"/>
    <property type="evidence" value="ECO:0007669"/>
    <property type="project" value="TreeGrafter"/>
</dbReference>
<evidence type="ECO:0000256" key="4">
    <source>
        <dbReference type="ARBA" id="ARBA00022448"/>
    </source>
</evidence>
<evidence type="ECO:0000256" key="9">
    <source>
        <dbReference type="SAM" id="SignalP"/>
    </source>
</evidence>
<protein>
    <recommendedName>
        <fullName evidence="8">Exportin-4</fullName>
    </recommendedName>
</protein>
<keyword evidence="9" id="KW-0732">Signal</keyword>
<name>A0A7R9DIJ8_TIMPO</name>
<evidence type="ECO:0000256" key="6">
    <source>
        <dbReference type="ARBA" id="ARBA00022927"/>
    </source>
</evidence>
<keyword evidence="6" id="KW-0653">Protein transport</keyword>
<evidence type="ECO:0000256" key="2">
    <source>
        <dbReference type="ARBA" id="ARBA00004496"/>
    </source>
</evidence>
<dbReference type="GO" id="GO:0005049">
    <property type="term" value="F:nuclear export signal receptor activity"/>
    <property type="evidence" value="ECO:0007669"/>
    <property type="project" value="InterPro"/>
</dbReference>
<dbReference type="InterPro" id="IPR011989">
    <property type="entry name" value="ARM-like"/>
</dbReference>
<feature type="chain" id="PRO_5030632406" description="Exportin-4" evidence="9">
    <location>
        <begin position="17"/>
        <end position="370"/>
    </location>
</feature>
<evidence type="ECO:0000256" key="5">
    <source>
        <dbReference type="ARBA" id="ARBA00022490"/>
    </source>
</evidence>
<dbReference type="PANTHER" id="PTHR12596">
    <property type="entry name" value="EXPORTIN 4,7-RELATED"/>
    <property type="match status" value="1"/>
</dbReference>
<comment type="similarity">
    <text evidence="3">Belongs to the exportin family.</text>
</comment>
<dbReference type="EMBL" id="OD009213">
    <property type="protein sequence ID" value="CAD7415422.1"/>
    <property type="molecule type" value="Genomic_DNA"/>
</dbReference>
<keyword evidence="5" id="KW-0963">Cytoplasm</keyword>
<evidence type="ECO:0000256" key="7">
    <source>
        <dbReference type="ARBA" id="ARBA00023242"/>
    </source>
</evidence>
<evidence type="ECO:0000256" key="3">
    <source>
        <dbReference type="ARBA" id="ARBA00009466"/>
    </source>
</evidence>
<sequence length="370" mass="41751">MCMCLLVSSTCSSTSSVSCTCVLTGVSQGSQISTVQSLFQFLYPMLSEFSTLIGMYHNYQVVVELILELYCECARNMLCYLSQTDSHRIYGACLQTIQTYARCNMGRICVESSSEENSYHDILLLMELLTNLLNKDCIDLGPPGKQMAALGQDELNKPSKELTEGEITVTAADVCLYGLDIIMPLMTIELLTFPSLCLQYFKMITFACEIYPDKVCKLPLNLLKSLLMSLELGLTSFGQDVIILCCDFIQVMGTHIYLYNIRDLPVHDLLQPFLKLLMDLMLTRQINSEILPNCSGALYILISVYQDMYQQLVRSLLDSQHDPVIAARLAKAFTDLTANIALDTNRMQRNKFRDNFDKFIATIRSFLVVK</sequence>
<dbReference type="Gene3D" id="1.25.10.10">
    <property type="entry name" value="Leucine-rich Repeat Variant"/>
    <property type="match status" value="1"/>
</dbReference>
<dbReference type="InterPro" id="IPR016024">
    <property type="entry name" value="ARM-type_fold"/>
</dbReference>
<dbReference type="SUPFAM" id="SSF48371">
    <property type="entry name" value="ARM repeat"/>
    <property type="match status" value="1"/>
</dbReference>
<dbReference type="InterPro" id="IPR044189">
    <property type="entry name" value="XPO4/7-like"/>
</dbReference>
<accession>A0A7R9DIJ8</accession>
<organism evidence="10">
    <name type="scientific">Timema poppense</name>
    <name type="common">Walking stick</name>
    <dbReference type="NCBI Taxonomy" id="170557"/>
    <lineage>
        <taxon>Eukaryota</taxon>
        <taxon>Metazoa</taxon>
        <taxon>Ecdysozoa</taxon>
        <taxon>Arthropoda</taxon>
        <taxon>Hexapoda</taxon>
        <taxon>Insecta</taxon>
        <taxon>Pterygota</taxon>
        <taxon>Neoptera</taxon>
        <taxon>Polyneoptera</taxon>
        <taxon>Phasmatodea</taxon>
        <taxon>Timematodea</taxon>
        <taxon>Timematoidea</taxon>
        <taxon>Timematidae</taxon>
        <taxon>Timema</taxon>
    </lineage>
</organism>
<dbReference type="AlphaFoldDB" id="A0A7R9DIJ8"/>
<gene>
    <name evidence="10" type="ORF">TPSB3V08_LOCUS10317</name>
</gene>
<comment type="subcellular location">
    <subcellularLocation>
        <location evidence="2">Cytoplasm</location>
    </subcellularLocation>
    <subcellularLocation>
        <location evidence="1">Nucleus</location>
    </subcellularLocation>
</comment>
<reference evidence="10" key="1">
    <citation type="submission" date="2020-11" db="EMBL/GenBank/DDBJ databases">
        <authorList>
            <person name="Tran Van P."/>
        </authorList>
    </citation>
    <scope>NUCLEOTIDE SEQUENCE</scope>
</reference>
<dbReference type="GO" id="GO:0006611">
    <property type="term" value="P:protein export from nucleus"/>
    <property type="evidence" value="ECO:0007669"/>
    <property type="project" value="TreeGrafter"/>
</dbReference>
<feature type="signal peptide" evidence="9">
    <location>
        <begin position="1"/>
        <end position="16"/>
    </location>
</feature>
<dbReference type="PANTHER" id="PTHR12596:SF1">
    <property type="entry name" value="EXPORTIN-4"/>
    <property type="match status" value="1"/>
</dbReference>
<keyword evidence="7" id="KW-0539">Nucleus</keyword>
<evidence type="ECO:0000256" key="8">
    <source>
        <dbReference type="ARBA" id="ARBA00040444"/>
    </source>
</evidence>
<proteinExistence type="inferred from homology"/>
<evidence type="ECO:0000256" key="1">
    <source>
        <dbReference type="ARBA" id="ARBA00004123"/>
    </source>
</evidence>
<dbReference type="GO" id="GO:0005737">
    <property type="term" value="C:cytoplasm"/>
    <property type="evidence" value="ECO:0007669"/>
    <property type="project" value="UniProtKB-SubCell"/>
</dbReference>
<evidence type="ECO:0000313" key="10">
    <source>
        <dbReference type="EMBL" id="CAD7415422.1"/>
    </source>
</evidence>
<keyword evidence="4" id="KW-0813">Transport</keyword>